<evidence type="ECO:0000313" key="3">
    <source>
        <dbReference type="EMBL" id="KAH7546549.1"/>
    </source>
</evidence>
<dbReference type="InterPro" id="IPR036434">
    <property type="entry name" value="Beta_cellobiohydrolase_sf"/>
</dbReference>
<dbReference type="PANTHER" id="PTHR42721">
    <property type="entry name" value="SUGAR HYDROLASE-RELATED"/>
    <property type="match status" value="1"/>
</dbReference>
<feature type="chain" id="PRO_5036834002" description="Fibronectin type III-like domain-containing protein" evidence="1">
    <location>
        <begin position="22"/>
        <end position="208"/>
    </location>
</feature>
<sequence>MDKIPFLSLLCLVTLRLDLDCGYFYQTNIKAVKAGLVFHVVPSTPLQGLQKTVNHPPTRCPMLLAMMNNSSNYKGGRLDRLCHILKDKHIDAILWVGYPGQAGGAAIAMFSLELPIQMGHTPFLSSHPPAGTWSANKHLVGFQKVHVAVGSVQRVTVGVDVCKHLSVVDKSGVRTIPLGEHQIHIGGDGVGDLKHSISLHAGSTNIKS</sequence>
<evidence type="ECO:0000259" key="2">
    <source>
        <dbReference type="SMART" id="SM01217"/>
    </source>
</evidence>
<dbReference type="PANTHER" id="PTHR42721:SF8">
    <property type="entry name" value="BETA-D-XYLOSIDASE 1"/>
    <property type="match status" value="1"/>
</dbReference>
<dbReference type="GO" id="GO:0045493">
    <property type="term" value="P:xylan catabolic process"/>
    <property type="evidence" value="ECO:0007669"/>
    <property type="project" value="InterPro"/>
</dbReference>
<dbReference type="SUPFAM" id="SSF51989">
    <property type="entry name" value="Glycosyl hydrolases family 6, cellulases"/>
    <property type="match status" value="1"/>
</dbReference>
<evidence type="ECO:0000256" key="1">
    <source>
        <dbReference type="SAM" id="SignalP"/>
    </source>
</evidence>
<gene>
    <name evidence="3" type="ORF">FEM48_Zijuj01G0212600</name>
</gene>
<dbReference type="InterPro" id="IPR044993">
    <property type="entry name" value="BXL"/>
</dbReference>
<organism evidence="3 4">
    <name type="scientific">Ziziphus jujuba var. spinosa</name>
    <dbReference type="NCBI Taxonomy" id="714518"/>
    <lineage>
        <taxon>Eukaryota</taxon>
        <taxon>Viridiplantae</taxon>
        <taxon>Streptophyta</taxon>
        <taxon>Embryophyta</taxon>
        <taxon>Tracheophyta</taxon>
        <taxon>Spermatophyta</taxon>
        <taxon>Magnoliopsida</taxon>
        <taxon>eudicotyledons</taxon>
        <taxon>Gunneridae</taxon>
        <taxon>Pentapetalae</taxon>
        <taxon>rosids</taxon>
        <taxon>fabids</taxon>
        <taxon>Rosales</taxon>
        <taxon>Rhamnaceae</taxon>
        <taxon>Paliureae</taxon>
        <taxon>Ziziphus</taxon>
    </lineage>
</organism>
<dbReference type="InterPro" id="IPR013783">
    <property type="entry name" value="Ig-like_fold"/>
</dbReference>
<dbReference type="Pfam" id="PF14310">
    <property type="entry name" value="Fn3-like"/>
    <property type="match status" value="1"/>
</dbReference>
<evidence type="ECO:0000313" key="4">
    <source>
        <dbReference type="Proteomes" id="UP000813462"/>
    </source>
</evidence>
<proteinExistence type="predicted"/>
<dbReference type="GO" id="GO:0048046">
    <property type="term" value="C:apoplast"/>
    <property type="evidence" value="ECO:0007669"/>
    <property type="project" value="TreeGrafter"/>
</dbReference>
<dbReference type="Proteomes" id="UP000813462">
    <property type="component" value="Unassembled WGS sequence"/>
</dbReference>
<name>A0A978W3L5_ZIZJJ</name>
<keyword evidence="1" id="KW-0732">Signal</keyword>
<feature type="signal peptide" evidence="1">
    <location>
        <begin position="1"/>
        <end position="21"/>
    </location>
</feature>
<protein>
    <recommendedName>
        <fullName evidence="2">Fibronectin type III-like domain-containing protein</fullName>
    </recommendedName>
</protein>
<dbReference type="AlphaFoldDB" id="A0A978W3L5"/>
<dbReference type="GO" id="GO:0031222">
    <property type="term" value="P:arabinan catabolic process"/>
    <property type="evidence" value="ECO:0007669"/>
    <property type="project" value="TreeGrafter"/>
</dbReference>
<dbReference type="SMART" id="SM01217">
    <property type="entry name" value="Fn3_like"/>
    <property type="match status" value="1"/>
</dbReference>
<dbReference type="GO" id="GO:0009044">
    <property type="term" value="F:xylan 1,4-beta-xylosidase activity"/>
    <property type="evidence" value="ECO:0007669"/>
    <property type="project" value="InterPro"/>
</dbReference>
<dbReference type="Gene3D" id="2.60.40.10">
    <property type="entry name" value="Immunoglobulins"/>
    <property type="match status" value="1"/>
</dbReference>
<feature type="domain" description="Fibronectin type III-like" evidence="2">
    <location>
        <begin position="120"/>
        <end position="189"/>
    </location>
</feature>
<reference evidence="3" key="1">
    <citation type="journal article" date="2021" name="Front. Plant Sci.">
        <title>Chromosome-Scale Genome Assembly for Chinese Sour Jujube and Insights Into Its Genome Evolution and Domestication Signature.</title>
        <authorList>
            <person name="Shen L.-Y."/>
            <person name="Luo H."/>
            <person name="Wang X.-L."/>
            <person name="Wang X.-M."/>
            <person name="Qiu X.-J."/>
            <person name="Liu H."/>
            <person name="Zhou S.-S."/>
            <person name="Jia K.-H."/>
            <person name="Nie S."/>
            <person name="Bao Y.-T."/>
            <person name="Zhang R.-G."/>
            <person name="Yun Q.-Z."/>
            <person name="Chai Y.-H."/>
            <person name="Lu J.-Y."/>
            <person name="Li Y."/>
            <person name="Zhao S.-W."/>
            <person name="Mao J.-F."/>
            <person name="Jia S.-G."/>
            <person name="Mao Y.-M."/>
        </authorList>
    </citation>
    <scope>NUCLEOTIDE SEQUENCE</scope>
    <source>
        <strain evidence="3">AT0</strain>
        <tissue evidence="3">Leaf</tissue>
    </source>
</reference>
<dbReference type="GO" id="GO:0030245">
    <property type="term" value="P:cellulose catabolic process"/>
    <property type="evidence" value="ECO:0007669"/>
    <property type="project" value="InterPro"/>
</dbReference>
<dbReference type="GO" id="GO:0046556">
    <property type="term" value="F:alpha-L-arabinofuranosidase activity"/>
    <property type="evidence" value="ECO:0007669"/>
    <property type="project" value="TreeGrafter"/>
</dbReference>
<accession>A0A978W3L5</accession>
<dbReference type="EMBL" id="JAEACU010000001">
    <property type="protein sequence ID" value="KAH7546549.1"/>
    <property type="molecule type" value="Genomic_DNA"/>
</dbReference>
<dbReference type="InterPro" id="IPR026891">
    <property type="entry name" value="Fn3-like"/>
</dbReference>
<comment type="caution">
    <text evidence="3">The sequence shown here is derived from an EMBL/GenBank/DDBJ whole genome shotgun (WGS) entry which is preliminary data.</text>
</comment>